<feature type="domain" description="RNA-binding S4" evidence="2">
    <location>
        <begin position="8"/>
        <end position="64"/>
    </location>
</feature>
<dbReference type="EMBL" id="JXBL01000001">
    <property type="protein sequence ID" value="KIE41162.1"/>
    <property type="molecule type" value="Genomic_DNA"/>
</dbReference>
<dbReference type="SUPFAM" id="SSF55174">
    <property type="entry name" value="Alpha-L RNA-binding motif"/>
    <property type="match status" value="1"/>
</dbReference>
<dbReference type="Proteomes" id="UP000031433">
    <property type="component" value="Unassembled WGS sequence"/>
</dbReference>
<evidence type="ECO:0000313" key="3">
    <source>
        <dbReference type="EMBL" id="KIE41162.1"/>
    </source>
</evidence>
<accession>A0A0C1QKL8</accession>
<reference evidence="3 4" key="1">
    <citation type="submission" date="2015-01" db="EMBL/GenBank/DDBJ databases">
        <title>Genome sequence of the anaerobic bacterium Geobacter soli GSS01, a dissimilatory Fe(III) reducer from soil.</title>
        <authorList>
            <person name="Yang G."/>
            <person name="Zhou S."/>
        </authorList>
    </citation>
    <scope>NUCLEOTIDE SEQUENCE [LARGE SCALE GENOMIC DNA]</scope>
    <source>
        <strain evidence="3 4">GSS01</strain>
    </source>
</reference>
<name>A0A0C1QKL8_9BACT</name>
<sequence>MKIDTDHIKLDSFLKAANLVASGGEAKILIAEGAVRVNGETELRRGRKLRPGDRVEMAGECVIIE</sequence>
<dbReference type="InterPro" id="IPR002942">
    <property type="entry name" value="S4_RNA-bd"/>
</dbReference>
<dbReference type="Pfam" id="PF13275">
    <property type="entry name" value="S4_2"/>
    <property type="match status" value="1"/>
</dbReference>
<dbReference type="AlphaFoldDB" id="A0A0C1QKL8"/>
<dbReference type="PROSITE" id="PS50889">
    <property type="entry name" value="S4"/>
    <property type="match status" value="1"/>
</dbReference>
<organism evidence="3 4">
    <name type="scientific">Geobacter soli</name>
    <dbReference type="NCBI Taxonomy" id="1510391"/>
    <lineage>
        <taxon>Bacteria</taxon>
        <taxon>Pseudomonadati</taxon>
        <taxon>Thermodesulfobacteriota</taxon>
        <taxon>Desulfuromonadia</taxon>
        <taxon>Geobacterales</taxon>
        <taxon>Geobacteraceae</taxon>
        <taxon>Geobacter</taxon>
    </lineage>
</organism>
<proteinExistence type="predicted"/>
<gene>
    <name evidence="3" type="ORF">SE37_00185</name>
</gene>
<keyword evidence="4" id="KW-1185">Reference proteome</keyword>
<dbReference type="GO" id="GO:0003723">
    <property type="term" value="F:RNA binding"/>
    <property type="evidence" value="ECO:0007669"/>
    <property type="project" value="UniProtKB-KW"/>
</dbReference>
<dbReference type="Gene3D" id="3.10.290.10">
    <property type="entry name" value="RNA-binding S4 domain"/>
    <property type="match status" value="1"/>
</dbReference>
<dbReference type="RefSeq" id="WP_039642664.1">
    <property type="nucleotide sequence ID" value="NZ_JXBL01000001.1"/>
</dbReference>
<evidence type="ECO:0000313" key="4">
    <source>
        <dbReference type="Proteomes" id="UP000031433"/>
    </source>
</evidence>
<keyword evidence="1" id="KW-0694">RNA-binding</keyword>
<dbReference type="CDD" id="cd00165">
    <property type="entry name" value="S4"/>
    <property type="match status" value="1"/>
</dbReference>
<dbReference type="InterPro" id="IPR036986">
    <property type="entry name" value="S4_RNA-bd_sf"/>
</dbReference>
<comment type="caution">
    <text evidence="3">The sequence shown here is derived from an EMBL/GenBank/DDBJ whole genome shotgun (WGS) entry which is preliminary data.</text>
</comment>
<evidence type="ECO:0000259" key="2">
    <source>
        <dbReference type="SMART" id="SM00363"/>
    </source>
</evidence>
<protein>
    <submittedName>
        <fullName evidence="3">RNA-binding protein</fullName>
    </submittedName>
</protein>
<evidence type="ECO:0000256" key="1">
    <source>
        <dbReference type="PROSITE-ProRule" id="PRU00182"/>
    </source>
</evidence>
<dbReference type="SMART" id="SM00363">
    <property type="entry name" value="S4"/>
    <property type="match status" value="1"/>
</dbReference>